<dbReference type="GO" id="GO:0008470">
    <property type="term" value="F:3-methylbutanoyl-CoA dehydrogenase activity"/>
    <property type="evidence" value="ECO:0007669"/>
    <property type="project" value="TreeGrafter"/>
</dbReference>
<gene>
    <name evidence="5" type="ORF">HD600_001495</name>
</gene>
<dbReference type="GO" id="GO:0006552">
    <property type="term" value="P:L-leucine catabolic process"/>
    <property type="evidence" value="ECO:0007669"/>
    <property type="project" value="TreeGrafter"/>
</dbReference>
<reference evidence="5 6" key="1">
    <citation type="submission" date="2020-08" db="EMBL/GenBank/DDBJ databases">
        <title>Sequencing the genomes of 1000 actinobacteria strains.</title>
        <authorList>
            <person name="Klenk H.-P."/>
        </authorList>
    </citation>
    <scope>NUCLEOTIDE SEQUENCE [LARGE SCALE GENOMIC DNA]</scope>
    <source>
        <strain evidence="5 6">DSM 24823</strain>
    </source>
</reference>
<dbReference type="PANTHER" id="PTHR43884">
    <property type="entry name" value="ACYL-COA DEHYDROGENASE"/>
    <property type="match status" value="1"/>
</dbReference>
<organism evidence="5 6">
    <name type="scientific">Microbacterium ginsengiterrae</name>
    <dbReference type="NCBI Taxonomy" id="546115"/>
    <lineage>
        <taxon>Bacteria</taxon>
        <taxon>Bacillati</taxon>
        <taxon>Actinomycetota</taxon>
        <taxon>Actinomycetes</taxon>
        <taxon>Micrococcales</taxon>
        <taxon>Microbacteriaceae</taxon>
        <taxon>Microbacterium</taxon>
    </lineage>
</organism>
<dbReference type="RefSeq" id="WP_184282683.1">
    <property type="nucleotide sequence ID" value="NZ_BAAAPG010000001.1"/>
</dbReference>
<dbReference type="InterPro" id="IPR046373">
    <property type="entry name" value="Acyl-CoA_Oxase/DH_mid-dom_sf"/>
</dbReference>
<dbReference type="InterPro" id="IPR009100">
    <property type="entry name" value="AcylCoA_DH/oxidase_NM_dom_sf"/>
</dbReference>
<dbReference type="PIRSF" id="PIRSF016578">
    <property type="entry name" value="HsaA"/>
    <property type="match status" value="1"/>
</dbReference>
<dbReference type="GO" id="GO:0050660">
    <property type="term" value="F:flavin adenine dinucleotide binding"/>
    <property type="evidence" value="ECO:0007669"/>
    <property type="project" value="InterPro"/>
</dbReference>
<dbReference type="InterPro" id="IPR013786">
    <property type="entry name" value="AcylCoA_DH/ox_N"/>
</dbReference>
<feature type="region of interest" description="Disordered" evidence="2">
    <location>
        <begin position="404"/>
        <end position="426"/>
    </location>
</feature>
<dbReference type="SUPFAM" id="SSF56645">
    <property type="entry name" value="Acyl-CoA dehydrogenase NM domain-like"/>
    <property type="match status" value="1"/>
</dbReference>
<sequence length="426" mass="46672">MSAVTAAETVAPTFEHLRARFAPIFEEIGAGVLEREADRRLPYEQIDRLRREGFGALRVPVEYGGFGLTLVEQFRLLIDLAVHDSNSAHVWRGHIAFVEEILIEKDAQRRDRWLTRIGRDRDLIGNAWSEVGNRSWEDSSTVLSSDGDGGYTLDGEKYYTTGTIFAQWTSVAAQLDGERVFVAARLDDPGVTIVDDWNGFGQRLTGTGTTRFVKVPVAADEIRRSAEHDTWRSSLVPLFQLVLLAALAGIARAAVDDIVRYVLGRNRRALDGDEDSSPRDDVLVQRAVGEVSAAAEAAEAIVLSAARALDDAHDVHDAEEADARPVFDRARLAAFRGQTALIPLVLSATERIFEVGGSSAVAAPRALDRHWRNARTVASHNPVDHRARAIGYYELFGEFPERRRAGTTAPTSAAASSDAASAKKES</sequence>
<dbReference type="Pfam" id="PF08028">
    <property type="entry name" value="Acyl-CoA_dh_2"/>
    <property type="match status" value="1"/>
</dbReference>
<evidence type="ECO:0000313" key="5">
    <source>
        <dbReference type="EMBL" id="MBB5742998.1"/>
    </source>
</evidence>
<dbReference type="Gene3D" id="1.10.540.10">
    <property type="entry name" value="Acyl-CoA dehydrogenase/oxidase, N-terminal domain"/>
    <property type="match status" value="1"/>
</dbReference>
<accession>A0A7W9CCK4</accession>
<dbReference type="InterPro" id="IPR037069">
    <property type="entry name" value="AcylCoA_DH/ox_N_sf"/>
</dbReference>
<keyword evidence="1" id="KW-0560">Oxidoreductase</keyword>
<dbReference type="PANTHER" id="PTHR43884:SF12">
    <property type="entry name" value="ISOVALERYL-COA DEHYDROGENASE, MITOCHONDRIAL-RELATED"/>
    <property type="match status" value="1"/>
</dbReference>
<comment type="caution">
    <text evidence="5">The sequence shown here is derived from an EMBL/GenBank/DDBJ whole genome shotgun (WGS) entry which is preliminary data.</text>
</comment>
<dbReference type="SUPFAM" id="SSF47203">
    <property type="entry name" value="Acyl-CoA dehydrogenase C-terminal domain-like"/>
    <property type="match status" value="1"/>
</dbReference>
<dbReference type="EMBL" id="JACHMU010000001">
    <property type="protein sequence ID" value="MBB5742998.1"/>
    <property type="molecule type" value="Genomic_DNA"/>
</dbReference>
<protein>
    <submittedName>
        <fullName evidence="5">Alkylation response protein AidB-like acyl-CoA dehydrogenase</fullName>
    </submittedName>
</protein>
<evidence type="ECO:0000313" key="6">
    <source>
        <dbReference type="Proteomes" id="UP000517712"/>
    </source>
</evidence>
<evidence type="ECO:0000256" key="1">
    <source>
        <dbReference type="ARBA" id="ARBA00023002"/>
    </source>
</evidence>
<dbReference type="InterPro" id="IPR013107">
    <property type="entry name" value="Acyl-CoA_DH_C"/>
</dbReference>
<name>A0A7W9CCK4_9MICO</name>
<dbReference type="Proteomes" id="UP000517712">
    <property type="component" value="Unassembled WGS sequence"/>
</dbReference>
<dbReference type="InterPro" id="IPR036250">
    <property type="entry name" value="AcylCo_DH-like_C"/>
</dbReference>
<evidence type="ECO:0000259" key="4">
    <source>
        <dbReference type="Pfam" id="PF08028"/>
    </source>
</evidence>
<feature type="compositionally biased region" description="Low complexity" evidence="2">
    <location>
        <begin position="406"/>
        <end position="420"/>
    </location>
</feature>
<feature type="domain" description="Acyl-CoA dehydrogenase/oxidase N-terminal" evidence="3">
    <location>
        <begin position="27"/>
        <end position="117"/>
    </location>
</feature>
<evidence type="ECO:0000256" key="2">
    <source>
        <dbReference type="SAM" id="MobiDB-lite"/>
    </source>
</evidence>
<dbReference type="Gene3D" id="1.20.140.10">
    <property type="entry name" value="Butyryl-CoA Dehydrogenase, subunit A, domain 3"/>
    <property type="match status" value="1"/>
</dbReference>
<dbReference type="Gene3D" id="2.40.110.10">
    <property type="entry name" value="Butyryl-CoA Dehydrogenase, subunit A, domain 2"/>
    <property type="match status" value="1"/>
</dbReference>
<proteinExistence type="predicted"/>
<keyword evidence="6" id="KW-1185">Reference proteome</keyword>
<dbReference type="AlphaFoldDB" id="A0A7W9CCK4"/>
<feature type="domain" description="Acyl-CoA dehydrogenase C-terminal" evidence="4">
    <location>
        <begin position="244"/>
        <end position="382"/>
    </location>
</feature>
<dbReference type="Pfam" id="PF02771">
    <property type="entry name" value="Acyl-CoA_dh_N"/>
    <property type="match status" value="1"/>
</dbReference>
<evidence type="ECO:0000259" key="3">
    <source>
        <dbReference type="Pfam" id="PF02771"/>
    </source>
</evidence>